<accession>A0A917PI00</accession>
<gene>
    <name evidence="2" type="ORF">GCM10008939_24480</name>
</gene>
<reference evidence="2" key="2">
    <citation type="submission" date="2020-09" db="EMBL/GenBank/DDBJ databases">
        <authorList>
            <person name="Sun Q."/>
            <person name="Ohkuma M."/>
        </authorList>
    </citation>
    <scope>NUCLEOTIDE SEQUENCE</scope>
    <source>
        <strain evidence="2">JCM 14371</strain>
    </source>
</reference>
<dbReference type="InterPro" id="IPR024775">
    <property type="entry name" value="DinB-like"/>
</dbReference>
<dbReference type="Proteomes" id="UP000635726">
    <property type="component" value="Unassembled WGS sequence"/>
</dbReference>
<proteinExistence type="predicted"/>
<name>A0A917PI00_9DEIO</name>
<comment type="caution">
    <text evidence="2">The sequence shown here is derived from an EMBL/GenBank/DDBJ whole genome shotgun (WGS) entry which is preliminary data.</text>
</comment>
<dbReference type="SUPFAM" id="SSF109854">
    <property type="entry name" value="DinB/YfiT-like putative metalloenzymes"/>
    <property type="match status" value="1"/>
</dbReference>
<dbReference type="RefSeq" id="WP_188963564.1">
    <property type="nucleotide sequence ID" value="NZ_BMOE01000008.1"/>
</dbReference>
<dbReference type="InterPro" id="IPR034660">
    <property type="entry name" value="DinB/YfiT-like"/>
</dbReference>
<dbReference type="EMBL" id="BMOE01000008">
    <property type="protein sequence ID" value="GGJ79723.1"/>
    <property type="molecule type" value="Genomic_DNA"/>
</dbReference>
<dbReference type="Pfam" id="PF12867">
    <property type="entry name" value="DinB_2"/>
    <property type="match status" value="1"/>
</dbReference>
<evidence type="ECO:0000313" key="3">
    <source>
        <dbReference type="Proteomes" id="UP000635726"/>
    </source>
</evidence>
<feature type="domain" description="DinB-like" evidence="1">
    <location>
        <begin position="9"/>
        <end position="140"/>
    </location>
</feature>
<reference evidence="2" key="1">
    <citation type="journal article" date="2014" name="Int. J. Syst. Evol. Microbiol.">
        <title>Complete genome sequence of Corynebacterium casei LMG S-19264T (=DSM 44701T), isolated from a smear-ripened cheese.</title>
        <authorList>
            <consortium name="US DOE Joint Genome Institute (JGI-PGF)"/>
            <person name="Walter F."/>
            <person name="Albersmeier A."/>
            <person name="Kalinowski J."/>
            <person name="Ruckert C."/>
        </authorList>
    </citation>
    <scope>NUCLEOTIDE SEQUENCE</scope>
    <source>
        <strain evidence="2">JCM 14371</strain>
    </source>
</reference>
<protein>
    <recommendedName>
        <fullName evidence="1">DinB-like domain-containing protein</fullName>
    </recommendedName>
</protein>
<dbReference type="AlphaFoldDB" id="A0A917PI00"/>
<evidence type="ECO:0000259" key="1">
    <source>
        <dbReference type="Pfam" id="PF12867"/>
    </source>
</evidence>
<evidence type="ECO:0000313" key="2">
    <source>
        <dbReference type="EMBL" id="GGJ79723.1"/>
    </source>
</evidence>
<dbReference type="Gene3D" id="1.20.120.450">
    <property type="entry name" value="dinb family like domain"/>
    <property type="match status" value="1"/>
</dbReference>
<keyword evidence="3" id="KW-1185">Reference proteome</keyword>
<sequence>MNALTDVVTQALPRLHTISEDRAAYTPAPDTWSAKQVLGHLIDSGVNNHARFVRAGAEDGLSLPGYDQNAWVAAGGWQDRPWTDLVTLWTAYQTQLAHVIAGLNDTQRAHTLSIGGSERVTLDFVATDYVHHQLHHLAQIWQRTGA</sequence>
<organism evidence="2 3">
    <name type="scientific">Deinococcus aquiradiocola</name>
    <dbReference type="NCBI Taxonomy" id="393059"/>
    <lineage>
        <taxon>Bacteria</taxon>
        <taxon>Thermotogati</taxon>
        <taxon>Deinococcota</taxon>
        <taxon>Deinococci</taxon>
        <taxon>Deinococcales</taxon>
        <taxon>Deinococcaceae</taxon>
        <taxon>Deinococcus</taxon>
    </lineage>
</organism>